<keyword evidence="3" id="KW-1185">Reference proteome</keyword>
<feature type="transmembrane region" description="Helical" evidence="1">
    <location>
        <begin position="30"/>
        <end position="46"/>
    </location>
</feature>
<dbReference type="RefSeq" id="WP_354292950.1">
    <property type="nucleotide sequence ID" value="NZ_CP054213.1"/>
</dbReference>
<dbReference type="Proteomes" id="UP000505325">
    <property type="component" value="Plasmid pPD-1"/>
</dbReference>
<keyword evidence="2" id="KW-0614">Plasmid</keyword>
<protein>
    <submittedName>
        <fullName evidence="2">Uncharacterized protein</fullName>
    </submittedName>
</protein>
<organism evidence="2 3">
    <name type="scientific">Paramixta manurensis</name>
    <dbReference type="NCBI Taxonomy" id="2740817"/>
    <lineage>
        <taxon>Bacteria</taxon>
        <taxon>Pseudomonadati</taxon>
        <taxon>Pseudomonadota</taxon>
        <taxon>Gammaproteobacteria</taxon>
        <taxon>Enterobacterales</taxon>
        <taxon>Erwiniaceae</taxon>
        <taxon>Paramixta</taxon>
    </lineage>
</organism>
<dbReference type="EMBL" id="CP054213">
    <property type="protein sequence ID" value="QKJ89351.1"/>
    <property type="molecule type" value="Genomic_DNA"/>
</dbReference>
<dbReference type="KEGG" id="pmak:PMPD1_4453"/>
<reference evidence="2 3" key="1">
    <citation type="submission" date="2020-06" db="EMBL/GenBank/DDBJ databases">
        <title>Genome sequence of Paramixta manurensis strain PD-1.</title>
        <authorList>
            <person name="Lee C.W."/>
            <person name="Kim J."/>
        </authorList>
    </citation>
    <scope>NUCLEOTIDE SEQUENCE [LARGE SCALE GENOMIC DNA]</scope>
    <source>
        <strain evidence="2 3">PD-1</strain>
        <plasmid evidence="3">ppd-1</plasmid>
    </source>
</reference>
<gene>
    <name evidence="2" type="ORF">PMPD1_4453</name>
</gene>
<feature type="transmembrane region" description="Helical" evidence="1">
    <location>
        <begin position="53"/>
        <end position="71"/>
    </location>
</feature>
<evidence type="ECO:0000313" key="3">
    <source>
        <dbReference type="Proteomes" id="UP000505325"/>
    </source>
</evidence>
<proteinExistence type="predicted"/>
<dbReference type="AlphaFoldDB" id="A0A6M8UKC2"/>
<evidence type="ECO:0000256" key="1">
    <source>
        <dbReference type="SAM" id="Phobius"/>
    </source>
</evidence>
<geneLocation type="plasmid" evidence="3">
    <name>ppd-1</name>
</geneLocation>
<accession>A0A6M8UKC2</accession>
<keyword evidence="1" id="KW-1133">Transmembrane helix</keyword>
<keyword evidence="1" id="KW-0472">Membrane</keyword>
<evidence type="ECO:0000313" key="2">
    <source>
        <dbReference type="EMBL" id="QKJ89351.1"/>
    </source>
</evidence>
<keyword evidence="1" id="KW-0812">Transmembrane</keyword>
<sequence>MMNKLTLYVSGFLGLKKLSGKDRKSTAEWGFLFSMIFIVPLLLGLTDSEPVKILLQFIWACFVTRSGFLAQETWKKDKQQR</sequence>
<name>A0A6M8UKC2_9GAMM</name>